<protein>
    <submittedName>
        <fullName evidence="3">Uncharacterized protein</fullName>
    </submittedName>
</protein>
<evidence type="ECO:0000313" key="4">
    <source>
        <dbReference type="Proteomes" id="UP000799766"/>
    </source>
</evidence>
<feature type="compositionally biased region" description="Low complexity" evidence="2">
    <location>
        <begin position="370"/>
        <end position="384"/>
    </location>
</feature>
<dbReference type="AlphaFoldDB" id="A0A6A6P084"/>
<sequence>MSGQASRRRASLEQHAHPDDGEHDATKSPPLAPVLPAEWETVSAQSRSSSPSAQVGNPDIRPHIMYLDDDILPPQAPVPPFWLTRDILVLREDMRPDVVSLASNTTTADYMGYNDEPLPASCPNNSGETYRHVLRILLTRPWFRVVVDPSYPWREEPGHCREETESKDTQSTTDSDADNGPGCAMVVKVDYDGGDTSDEPPYVANRRAQELDRLPSDTSELIYLRVPLTEVAFVARLLSSQNRRGELERRRAISAPPSVNLTTTVQARQRLANLSLTAEATNNTIGVYGRPKSPVVPHNSTMVAAEGREQNGKFVAGKENKVRAKLDGNLLVNEATSVISTSNKGSSTLDSADHETQDEERDADKNTNKRSSSARHSCSSSLSHRNNDDNGTSGGPRDAGGSWSRRAFSMILNLGTHYDGRTNVQTSYGSTNDHHKHKLTTADDVSFNAPKTSPTTSAPLISGVHTQDFAVETPTAMSEVPSNYVCLSVTEYSSLKHRLHAAELRNSAAVTALDDKMAEVLEARAQKEANDSALSSLVSLYDSAVEDISSAKKQIKTIQRELRALCIEHRKQQEQLEAMVEHERTRIADAIDANSEAYQAVRAIGDRLGRELRAKAALREEVDSLQLQKARLESDIEGFQSAMRMLQSLADRRFDELREARYDFTMAQLEREQAEGLRVEEVARLEATLDDKIAERNDLDMRLIDERLTREDLEFRVERLELERDDALLARDRARALLQRHRAAASSSSLSGNVASAAPSLPPPPPSSDPAQSRADDVSRRQLAAQKALILRHARRTRRTARAHVRALAERAAAECEDAAAQKRDAAAELRAAQDDAAEAARVEKEAARVEKEAVAIGWDAVASLREVKEGLVAAGRWEEGVVEGPGGRWWERREEWAEVVGALGMDVEAGMERLGRRLRTMGGDVQMVEEPVREVLGGLFALLDETEEPS</sequence>
<gene>
    <name evidence="3" type="ORF">BDY21DRAFT_372085</name>
</gene>
<evidence type="ECO:0000313" key="3">
    <source>
        <dbReference type="EMBL" id="KAF2457309.1"/>
    </source>
</evidence>
<feature type="region of interest" description="Disordered" evidence="2">
    <location>
        <begin position="341"/>
        <end position="402"/>
    </location>
</feature>
<feature type="compositionally biased region" description="Basic and acidic residues" evidence="2">
    <location>
        <begin position="154"/>
        <end position="168"/>
    </location>
</feature>
<accession>A0A6A6P084</accession>
<dbReference type="Proteomes" id="UP000799766">
    <property type="component" value="Unassembled WGS sequence"/>
</dbReference>
<evidence type="ECO:0000256" key="2">
    <source>
        <dbReference type="SAM" id="MobiDB-lite"/>
    </source>
</evidence>
<feature type="region of interest" description="Disordered" evidence="2">
    <location>
        <begin position="154"/>
        <end position="185"/>
    </location>
</feature>
<feature type="compositionally biased region" description="Polar residues" evidence="2">
    <location>
        <begin position="341"/>
        <end position="350"/>
    </location>
</feature>
<evidence type="ECO:0000256" key="1">
    <source>
        <dbReference type="SAM" id="Coils"/>
    </source>
</evidence>
<feature type="compositionally biased region" description="Low complexity" evidence="2">
    <location>
        <begin position="43"/>
        <end position="54"/>
    </location>
</feature>
<organism evidence="3 4">
    <name type="scientific">Lineolata rhizophorae</name>
    <dbReference type="NCBI Taxonomy" id="578093"/>
    <lineage>
        <taxon>Eukaryota</taxon>
        <taxon>Fungi</taxon>
        <taxon>Dikarya</taxon>
        <taxon>Ascomycota</taxon>
        <taxon>Pezizomycotina</taxon>
        <taxon>Dothideomycetes</taxon>
        <taxon>Dothideomycetes incertae sedis</taxon>
        <taxon>Lineolatales</taxon>
        <taxon>Lineolataceae</taxon>
        <taxon>Lineolata</taxon>
    </lineage>
</organism>
<feature type="coiled-coil region" evidence="1">
    <location>
        <begin position="809"/>
        <end position="853"/>
    </location>
</feature>
<keyword evidence="4" id="KW-1185">Reference proteome</keyword>
<feature type="region of interest" description="Disordered" evidence="2">
    <location>
        <begin position="1"/>
        <end position="57"/>
    </location>
</feature>
<feature type="compositionally biased region" description="Low complexity" evidence="2">
    <location>
        <begin position="748"/>
        <end position="759"/>
    </location>
</feature>
<feature type="compositionally biased region" description="Basic and acidic residues" evidence="2">
    <location>
        <begin position="10"/>
        <end position="26"/>
    </location>
</feature>
<feature type="region of interest" description="Disordered" evidence="2">
    <location>
        <begin position="748"/>
        <end position="779"/>
    </location>
</feature>
<reference evidence="3" key="1">
    <citation type="journal article" date="2020" name="Stud. Mycol.">
        <title>101 Dothideomycetes genomes: a test case for predicting lifestyles and emergence of pathogens.</title>
        <authorList>
            <person name="Haridas S."/>
            <person name="Albert R."/>
            <person name="Binder M."/>
            <person name="Bloem J."/>
            <person name="Labutti K."/>
            <person name="Salamov A."/>
            <person name="Andreopoulos B."/>
            <person name="Baker S."/>
            <person name="Barry K."/>
            <person name="Bills G."/>
            <person name="Bluhm B."/>
            <person name="Cannon C."/>
            <person name="Castanera R."/>
            <person name="Culley D."/>
            <person name="Daum C."/>
            <person name="Ezra D."/>
            <person name="Gonzalez J."/>
            <person name="Henrissat B."/>
            <person name="Kuo A."/>
            <person name="Liang C."/>
            <person name="Lipzen A."/>
            <person name="Lutzoni F."/>
            <person name="Magnuson J."/>
            <person name="Mondo S."/>
            <person name="Nolan M."/>
            <person name="Ohm R."/>
            <person name="Pangilinan J."/>
            <person name="Park H.-J."/>
            <person name="Ramirez L."/>
            <person name="Alfaro M."/>
            <person name="Sun H."/>
            <person name="Tritt A."/>
            <person name="Yoshinaga Y."/>
            <person name="Zwiers L.-H."/>
            <person name="Turgeon B."/>
            <person name="Goodwin S."/>
            <person name="Spatafora J."/>
            <person name="Crous P."/>
            <person name="Grigoriev I."/>
        </authorList>
    </citation>
    <scope>NUCLEOTIDE SEQUENCE</scope>
    <source>
        <strain evidence="3">ATCC 16933</strain>
    </source>
</reference>
<dbReference type="EMBL" id="MU001681">
    <property type="protein sequence ID" value="KAF2457309.1"/>
    <property type="molecule type" value="Genomic_DNA"/>
</dbReference>
<feature type="coiled-coil region" evidence="1">
    <location>
        <begin position="682"/>
        <end position="737"/>
    </location>
</feature>
<feature type="coiled-coil region" evidence="1">
    <location>
        <begin position="541"/>
        <end position="575"/>
    </location>
</feature>
<keyword evidence="1" id="KW-0175">Coiled coil</keyword>
<feature type="coiled-coil region" evidence="1">
    <location>
        <begin position="608"/>
        <end position="642"/>
    </location>
</feature>
<name>A0A6A6P084_9PEZI</name>
<proteinExistence type="predicted"/>